<feature type="region of interest" description="Disordered" evidence="1">
    <location>
        <begin position="1"/>
        <end position="25"/>
    </location>
</feature>
<accession>A0AAW3A042</accession>
<name>A0AAW3A042_9TRYP</name>
<protein>
    <submittedName>
        <fullName evidence="2">Uncharacterized protein</fullName>
    </submittedName>
</protein>
<dbReference type="Proteomes" id="UP001500131">
    <property type="component" value="Unassembled WGS sequence"/>
</dbReference>
<evidence type="ECO:0000313" key="2">
    <source>
        <dbReference type="EMBL" id="KAL0495774.1"/>
    </source>
</evidence>
<organism evidence="2 3">
    <name type="scientific">Leishmania lindenbergi</name>
    <dbReference type="NCBI Taxonomy" id="651832"/>
    <lineage>
        <taxon>Eukaryota</taxon>
        <taxon>Discoba</taxon>
        <taxon>Euglenozoa</taxon>
        <taxon>Kinetoplastea</taxon>
        <taxon>Metakinetoplastina</taxon>
        <taxon>Trypanosomatida</taxon>
        <taxon>Trypanosomatidae</taxon>
        <taxon>Leishmaniinae</taxon>
        <taxon>Leishmania</taxon>
    </lineage>
</organism>
<evidence type="ECO:0000313" key="3">
    <source>
        <dbReference type="Proteomes" id="UP001500131"/>
    </source>
</evidence>
<dbReference type="AlphaFoldDB" id="A0AAW3A042"/>
<comment type="caution">
    <text evidence="2">The sequence shown here is derived from an EMBL/GenBank/DDBJ whole genome shotgun (WGS) entry which is preliminary data.</text>
</comment>
<dbReference type="EMBL" id="JBAMZK010000035">
    <property type="protein sequence ID" value="KAL0495774.1"/>
    <property type="molecule type" value="Genomic_DNA"/>
</dbReference>
<evidence type="ECO:0000256" key="1">
    <source>
        <dbReference type="SAM" id="MobiDB-lite"/>
    </source>
</evidence>
<gene>
    <name evidence="2" type="ORF">Q4I31_007020</name>
</gene>
<feature type="compositionally biased region" description="Polar residues" evidence="1">
    <location>
        <begin position="12"/>
        <end position="25"/>
    </location>
</feature>
<proteinExistence type="predicted"/>
<keyword evidence="3" id="KW-1185">Reference proteome</keyword>
<sequence>MSHTNYCGIPRGSSTDSSSVAGVTGSATSASGWAIAPSWAVESHESSIHQLWQPHPTDVVTGAFHTHAPVSLWQPASDTVSLTITPTCRNSRLVSAAMTT</sequence>
<reference evidence="2 3" key="1">
    <citation type="submission" date="2024-02" db="EMBL/GenBank/DDBJ databases">
        <title>FIRST GENOME SEQUENCES OF Leishmania (Viannia) shawi, Leishmania (Viannia) lindenbergi AND Leishmania (Viannia) utingensis.</title>
        <authorList>
            <person name="Resadore F."/>
            <person name="Custodio M.G.F."/>
            <person name="Boite M.C."/>
            <person name="Cupolillo E."/>
            <person name="Ferreira G.E.M."/>
        </authorList>
    </citation>
    <scope>NUCLEOTIDE SEQUENCE [LARGE SCALE GENOMIC DNA]</scope>
    <source>
        <strain evidence="2 3">MHOM/BR/1966/M15733</strain>
    </source>
</reference>